<keyword evidence="3" id="KW-1185">Reference proteome</keyword>
<evidence type="ECO:0000256" key="1">
    <source>
        <dbReference type="SAM" id="MobiDB-lite"/>
    </source>
</evidence>
<comment type="caution">
    <text evidence="2">The sequence shown here is derived from an EMBL/GenBank/DDBJ whole genome shotgun (WGS) entry which is preliminary data.</text>
</comment>
<evidence type="ECO:0000313" key="3">
    <source>
        <dbReference type="Proteomes" id="UP001596138"/>
    </source>
</evidence>
<reference evidence="3" key="1">
    <citation type="journal article" date="2019" name="Int. J. Syst. Evol. Microbiol.">
        <title>The Global Catalogue of Microorganisms (GCM) 10K type strain sequencing project: providing services to taxonomists for standard genome sequencing and annotation.</title>
        <authorList>
            <consortium name="The Broad Institute Genomics Platform"/>
            <consortium name="The Broad Institute Genome Sequencing Center for Infectious Disease"/>
            <person name="Wu L."/>
            <person name="Ma J."/>
        </authorList>
    </citation>
    <scope>NUCLEOTIDE SEQUENCE [LARGE SCALE GENOMIC DNA]</scope>
    <source>
        <strain evidence="3">CGMCC 4.7317</strain>
    </source>
</reference>
<dbReference type="Proteomes" id="UP001596138">
    <property type="component" value="Unassembled WGS sequence"/>
</dbReference>
<feature type="compositionally biased region" description="Acidic residues" evidence="1">
    <location>
        <begin position="17"/>
        <end position="32"/>
    </location>
</feature>
<dbReference type="RefSeq" id="WP_386763733.1">
    <property type="nucleotide sequence ID" value="NZ_JBHSTI010000002.1"/>
</dbReference>
<accession>A0ABW1SWA9</accession>
<protein>
    <submittedName>
        <fullName evidence="2">Uncharacterized protein</fullName>
    </submittedName>
</protein>
<evidence type="ECO:0000313" key="2">
    <source>
        <dbReference type="EMBL" id="MFC6236696.1"/>
    </source>
</evidence>
<name>A0ABW1SWA9_9ACTN</name>
<gene>
    <name evidence="2" type="ORF">ACFQGU_02310</name>
</gene>
<feature type="region of interest" description="Disordered" evidence="1">
    <location>
        <begin position="1"/>
        <end position="44"/>
    </location>
</feature>
<proteinExistence type="predicted"/>
<sequence length="61" mass="6548">MTEPTPDPTAQPRLVLDDVDLVPEQTSDDLDDGWSAGAPAPGDNAAALRRYLDEKPPHHGD</sequence>
<dbReference type="EMBL" id="JBHSTI010000002">
    <property type="protein sequence ID" value="MFC6236696.1"/>
    <property type="molecule type" value="Genomic_DNA"/>
</dbReference>
<organism evidence="2 3">
    <name type="scientific">Longivirga aurantiaca</name>
    <dbReference type="NCBI Taxonomy" id="1837743"/>
    <lineage>
        <taxon>Bacteria</taxon>
        <taxon>Bacillati</taxon>
        <taxon>Actinomycetota</taxon>
        <taxon>Actinomycetes</taxon>
        <taxon>Sporichthyales</taxon>
        <taxon>Sporichthyaceae</taxon>
        <taxon>Longivirga</taxon>
    </lineage>
</organism>